<feature type="region of interest" description="Disordered" evidence="1">
    <location>
        <begin position="61"/>
        <end position="87"/>
    </location>
</feature>
<dbReference type="Proteomes" id="UP000694387">
    <property type="component" value="Chromosome 28"/>
</dbReference>
<dbReference type="InterPro" id="IPR029071">
    <property type="entry name" value="Ubiquitin-like_domsf"/>
</dbReference>
<dbReference type="PANTHER" id="PTHR10677:SF40">
    <property type="entry name" value="UBIQUITIN-LIKE DOMAIN-CONTAINING PROTEIN"/>
    <property type="match status" value="1"/>
</dbReference>
<dbReference type="FunFam" id="3.10.20.90:FF:000142">
    <property type="entry name" value="E3 ubiquitin-protein ligase parkin"/>
    <property type="match status" value="1"/>
</dbReference>
<evidence type="ECO:0000313" key="4">
    <source>
        <dbReference type="Proteomes" id="UP000694387"/>
    </source>
</evidence>
<evidence type="ECO:0000313" key="3">
    <source>
        <dbReference type="Ensembl" id="ENSEASP00005035428.1"/>
    </source>
</evidence>
<name>A0A9L0IEE8_EQUAS</name>
<dbReference type="InterPro" id="IPR015496">
    <property type="entry name" value="Ubiquilin"/>
</dbReference>
<dbReference type="Gene3D" id="3.10.20.90">
    <property type="entry name" value="Phosphatidylinositol 3-kinase Catalytic Subunit, Chain A, domain 1"/>
    <property type="match status" value="1"/>
</dbReference>
<sequence>MIVFVRFNSSHGFPVEVDSNTSIFQLKEAVAKRQGVPADQLRVIFAGKDLRNDLTVQQAGRIGRTTVRERERERKRERENTQTGLSE</sequence>
<dbReference type="GO" id="GO:0031593">
    <property type="term" value="F:polyubiquitin modification-dependent protein binding"/>
    <property type="evidence" value="ECO:0007669"/>
    <property type="project" value="TreeGrafter"/>
</dbReference>
<dbReference type="AlphaFoldDB" id="A0A9L0IEE8"/>
<evidence type="ECO:0000259" key="2">
    <source>
        <dbReference type="PROSITE" id="PS50053"/>
    </source>
</evidence>
<protein>
    <submittedName>
        <fullName evidence="3">Parkin RBR E3 ubiquitin protein ligase</fullName>
    </submittedName>
</protein>
<dbReference type="Ensembl" id="ENSEAST00005058315.1">
    <property type="protein sequence ID" value="ENSEASP00005035428.1"/>
    <property type="gene ID" value="ENSEASG00005019721.2"/>
</dbReference>
<reference evidence="3" key="3">
    <citation type="submission" date="2025-09" db="UniProtKB">
        <authorList>
            <consortium name="Ensembl"/>
        </authorList>
    </citation>
    <scope>IDENTIFICATION</scope>
</reference>
<reference evidence="3 4" key="1">
    <citation type="journal article" date="2020" name="Nat. Commun.">
        <title>Donkey genomes provide new insights into domestication and selection for coat color.</title>
        <authorList>
            <person name="Wang"/>
            <person name="C."/>
            <person name="Li"/>
            <person name="H."/>
            <person name="Guo"/>
            <person name="Y."/>
            <person name="Huang"/>
            <person name="J."/>
            <person name="Sun"/>
            <person name="Y."/>
            <person name="Min"/>
            <person name="J."/>
            <person name="Wang"/>
            <person name="J."/>
            <person name="Fang"/>
            <person name="X."/>
            <person name="Zhao"/>
            <person name="Z."/>
            <person name="Wang"/>
            <person name="S."/>
            <person name="Zhang"/>
            <person name="Y."/>
            <person name="Liu"/>
            <person name="Q."/>
            <person name="Jiang"/>
            <person name="Q."/>
            <person name="Wang"/>
            <person name="X."/>
            <person name="Guo"/>
            <person name="Y."/>
            <person name="Yang"/>
            <person name="C."/>
            <person name="Wang"/>
            <person name="Y."/>
            <person name="Tian"/>
            <person name="F."/>
            <person name="Zhuang"/>
            <person name="G."/>
            <person name="Fan"/>
            <person name="Y."/>
            <person name="Gao"/>
            <person name="Q."/>
            <person name="Li"/>
            <person name="Y."/>
            <person name="Ju"/>
            <person name="Z."/>
            <person name="Li"/>
            <person name="J."/>
            <person name="Li"/>
            <person name="R."/>
            <person name="Hou"/>
            <person name="M."/>
            <person name="Yang"/>
            <person name="G."/>
            <person name="Liu"/>
            <person name="G."/>
            <person name="Liu"/>
            <person name="W."/>
            <person name="Guo"/>
            <person name="J."/>
            <person name="Pan"/>
            <person name="S."/>
            <person name="Fan"/>
            <person name="G."/>
            <person name="Zhang"/>
            <person name="W."/>
            <person name="Zhang"/>
            <person name="R."/>
            <person name="Yu"/>
            <person name="J."/>
            <person name="Zhang"/>
            <person name="X."/>
            <person name="Yin"/>
            <person name="Q."/>
            <person name="Ji"/>
            <person name="C."/>
            <person name="Jin"/>
            <person name="Y."/>
            <person name="Yue"/>
            <person name="G."/>
            <person name="Liu"/>
            <person name="M."/>
            <person name="Xu"/>
            <person name="J."/>
            <person name="Liu"/>
            <person name="S."/>
            <person name="Jordana"/>
            <person name="J."/>
            <person name="Noce"/>
            <person name="A."/>
            <person name="Amills"/>
            <person name="M."/>
            <person name="Wu"/>
            <person name="D.D."/>
            <person name="Li"/>
            <person name="S."/>
            <person name="Zhou"/>
            <person name="X. and Zhong"/>
            <person name="J."/>
        </authorList>
    </citation>
    <scope>NUCLEOTIDE SEQUENCE [LARGE SCALE GENOMIC DNA]</scope>
</reference>
<dbReference type="SUPFAM" id="SSF54236">
    <property type="entry name" value="Ubiquitin-like"/>
    <property type="match status" value="1"/>
</dbReference>
<dbReference type="GO" id="GO:0005829">
    <property type="term" value="C:cytosol"/>
    <property type="evidence" value="ECO:0007669"/>
    <property type="project" value="TreeGrafter"/>
</dbReference>
<dbReference type="Pfam" id="PF00240">
    <property type="entry name" value="ubiquitin"/>
    <property type="match status" value="1"/>
</dbReference>
<feature type="compositionally biased region" description="Basic and acidic residues" evidence="1">
    <location>
        <begin position="66"/>
        <end position="80"/>
    </location>
</feature>
<feature type="domain" description="Ubiquitin-like" evidence="2">
    <location>
        <begin position="1"/>
        <end position="67"/>
    </location>
</feature>
<evidence type="ECO:0000256" key="1">
    <source>
        <dbReference type="SAM" id="MobiDB-lite"/>
    </source>
</evidence>
<reference evidence="3" key="2">
    <citation type="submission" date="2025-08" db="UniProtKB">
        <authorList>
            <consortium name="Ensembl"/>
        </authorList>
    </citation>
    <scope>IDENTIFICATION</scope>
</reference>
<accession>A0A9L0IEE8</accession>
<dbReference type="PROSITE" id="PS50053">
    <property type="entry name" value="UBIQUITIN_2"/>
    <property type="match status" value="1"/>
</dbReference>
<gene>
    <name evidence="3" type="primary">PRKN</name>
</gene>
<keyword evidence="4" id="KW-1185">Reference proteome</keyword>
<dbReference type="InterPro" id="IPR000626">
    <property type="entry name" value="Ubiquitin-like_dom"/>
</dbReference>
<dbReference type="SMART" id="SM00213">
    <property type="entry name" value="UBQ"/>
    <property type="match status" value="1"/>
</dbReference>
<dbReference type="GO" id="GO:0006511">
    <property type="term" value="P:ubiquitin-dependent protein catabolic process"/>
    <property type="evidence" value="ECO:0007669"/>
    <property type="project" value="TreeGrafter"/>
</dbReference>
<dbReference type="GeneTree" id="ENSGT00390000011034"/>
<organism evidence="3 4">
    <name type="scientific">Equus asinus</name>
    <name type="common">Donkey</name>
    <name type="synonym">Equus africanus asinus</name>
    <dbReference type="NCBI Taxonomy" id="9793"/>
    <lineage>
        <taxon>Eukaryota</taxon>
        <taxon>Metazoa</taxon>
        <taxon>Chordata</taxon>
        <taxon>Craniata</taxon>
        <taxon>Vertebrata</taxon>
        <taxon>Euteleostomi</taxon>
        <taxon>Mammalia</taxon>
        <taxon>Eutheria</taxon>
        <taxon>Laurasiatheria</taxon>
        <taxon>Perissodactyla</taxon>
        <taxon>Equidae</taxon>
        <taxon>Equus</taxon>
    </lineage>
</organism>
<proteinExistence type="predicted"/>
<dbReference type="PANTHER" id="PTHR10677">
    <property type="entry name" value="UBIQUILIN"/>
    <property type="match status" value="1"/>
</dbReference>